<accession>A0A0C2C3Q6</accession>
<evidence type="ECO:0000313" key="2">
    <source>
        <dbReference type="Proteomes" id="UP000054047"/>
    </source>
</evidence>
<keyword evidence="2" id="KW-1185">Reference proteome</keyword>
<dbReference type="OrthoDB" id="10256697at2759"/>
<protein>
    <submittedName>
        <fullName evidence="1">Uncharacterized protein</fullName>
    </submittedName>
</protein>
<feature type="non-terminal residue" evidence="1">
    <location>
        <position position="1"/>
    </location>
</feature>
<dbReference type="EMBL" id="KN778615">
    <property type="protein sequence ID" value="KIH44327.1"/>
    <property type="molecule type" value="Genomic_DNA"/>
</dbReference>
<sequence length="87" mass="10123">LGGFCFLLHDIFRNLLHLLPIFPTLSYLGYEAHYCYGNKSALIDKAANQIRQENVDELAPTTISVQDVRNRIEELKRIKQDEEFLLE</sequence>
<proteinExistence type="predicted"/>
<dbReference type="InterPro" id="IPR019319">
    <property type="entry name" value="Plg-R(KT)"/>
</dbReference>
<name>A0A0C2C3Q6_9BILA</name>
<dbReference type="Pfam" id="PF10166">
    <property type="entry name" value="DUF2368"/>
    <property type="match status" value="1"/>
</dbReference>
<dbReference type="Proteomes" id="UP000054047">
    <property type="component" value="Unassembled WGS sequence"/>
</dbReference>
<evidence type="ECO:0000313" key="1">
    <source>
        <dbReference type="EMBL" id="KIH44327.1"/>
    </source>
</evidence>
<dbReference type="GO" id="GO:0005886">
    <property type="term" value="C:plasma membrane"/>
    <property type="evidence" value="ECO:0007669"/>
    <property type="project" value="InterPro"/>
</dbReference>
<dbReference type="AlphaFoldDB" id="A0A0C2C3Q6"/>
<gene>
    <name evidence="1" type="ORF">ANCDUO_25648</name>
</gene>
<reference evidence="1 2" key="1">
    <citation type="submission" date="2013-12" db="EMBL/GenBank/DDBJ databases">
        <title>Draft genome of the parsitic nematode Ancylostoma duodenale.</title>
        <authorList>
            <person name="Mitreva M."/>
        </authorList>
    </citation>
    <scope>NUCLEOTIDE SEQUENCE [LARGE SCALE GENOMIC DNA]</scope>
    <source>
        <strain evidence="1 2">Zhejiang</strain>
    </source>
</reference>
<organism evidence="1 2">
    <name type="scientific">Ancylostoma duodenale</name>
    <dbReference type="NCBI Taxonomy" id="51022"/>
    <lineage>
        <taxon>Eukaryota</taxon>
        <taxon>Metazoa</taxon>
        <taxon>Ecdysozoa</taxon>
        <taxon>Nematoda</taxon>
        <taxon>Chromadorea</taxon>
        <taxon>Rhabditida</taxon>
        <taxon>Rhabditina</taxon>
        <taxon>Rhabditomorpha</taxon>
        <taxon>Strongyloidea</taxon>
        <taxon>Ancylostomatidae</taxon>
        <taxon>Ancylostomatinae</taxon>
        <taxon>Ancylostoma</taxon>
    </lineage>
</organism>